<reference evidence="1 2" key="2">
    <citation type="submission" date="2007-09" db="EMBL/GenBank/DDBJ databases">
        <title>Draft genome sequence of Clostridium bolteae (ATCC BAA-613).</title>
        <authorList>
            <person name="Sudarsanam P."/>
            <person name="Ley R."/>
            <person name="Guruge J."/>
            <person name="Turnbaugh P.J."/>
            <person name="Mahowald M."/>
            <person name="Liep D."/>
            <person name="Gordon J."/>
        </authorList>
    </citation>
    <scope>NUCLEOTIDE SEQUENCE [LARGE SCALE GENOMIC DNA]</scope>
    <source>
        <strain evidence="2">ATCC BAA-613 / DSM 15670 / CCUG 46953 / JCM 12243 / WAL 16351</strain>
    </source>
</reference>
<dbReference type="PaxDb" id="411902-CLOBOL_00158"/>
<sequence length="35" mass="3973">MVVCDVEVIRKERVCKKEQMQNREDAKQGLVGGPV</sequence>
<gene>
    <name evidence="1" type="ORF">CLOBOL_00158</name>
</gene>
<organism evidence="1 2">
    <name type="scientific">Enterocloster bolteae (strain ATCC BAA-613 / DSM 15670 / CCUG 46953 / JCM 12243 / WAL 16351)</name>
    <name type="common">Clostridium bolteae</name>
    <dbReference type="NCBI Taxonomy" id="411902"/>
    <lineage>
        <taxon>Bacteria</taxon>
        <taxon>Bacillati</taxon>
        <taxon>Bacillota</taxon>
        <taxon>Clostridia</taxon>
        <taxon>Lachnospirales</taxon>
        <taxon>Lachnospiraceae</taxon>
        <taxon>Enterocloster</taxon>
    </lineage>
</organism>
<comment type="caution">
    <text evidence="1">The sequence shown here is derived from an EMBL/GenBank/DDBJ whole genome shotgun (WGS) entry which is preliminary data.</text>
</comment>
<dbReference type="EMBL" id="ABCC02000002">
    <property type="protein sequence ID" value="EDP19321.1"/>
    <property type="molecule type" value="Genomic_DNA"/>
</dbReference>
<proteinExistence type="predicted"/>
<reference evidence="1 2" key="1">
    <citation type="submission" date="2007-08" db="EMBL/GenBank/DDBJ databases">
        <authorList>
            <person name="Fulton L."/>
            <person name="Clifton S."/>
            <person name="Fulton B."/>
            <person name="Xu J."/>
            <person name="Minx P."/>
            <person name="Pepin K.H."/>
            <person name="Johnson M."/>
            <person name="Thiruvilangam P."/>
            <person name="Bhonagiri V."/>
            <person name="Nash W.E."/>
            <person name="Mardis E.R."/>
            <person name="Wilson R.K."/>
        </authorList>
    </citation>
    <scope>NUCLEOTIDE SEQUENCE [LARGE SCALE GENOMIC DNA]</scope>
    <source>
        <strain evidence="2">ATCC BAA-613 / DSM 15670 / CCUG 46953 / JCM 12243 / WAL 16351</strain>
    </source>
</reference>
<evidence type="ECO:0000313" key="1">
    <source>
        <dbReference type="EMBL" id="EDP19321.1"/>
    </source>
</evidence>
<evidence type="ECO:0000313" key="2">
    <source>
        <dbReference type="Proteomes" id="UP000005396"/>
    </source>
</evidence>
<dbReference type="HOGENOM" id="CLU_3378336_0_0_9"/>
<dbReference type="AlphaFoldDB" id="A8RGK0"/>
<accession>A8RGK0</accession>
<name>A8RGK0_ENTBW</name>
<protein>
    <submittedName>
        <fullName evidence="1">Uncharacterized protein</fullName>
    </submittedName>
</protein>
<dbReference type="Proteomes" id="UP000005396">
    <property type="component" value="Unassembled WGS sequence"/>
</dbReference>
<feature type="non-terminal residue" evidence="1">
    <location>
        <position position="35"/>
    </location>
</feature>